<dbReference type="EMBL" id="BAAAZA010000018">
    <property type="protein sequence ID" value="GAA3883062.1"/>
    <property type="molecule type" value="Genomic_DNA"/>
</dbReference>
<evidence type="ECO:0000313" key="3">
    <source>
        <dbReference type="Proteomes" id="UP001501563"/>
    </source>
</evidence>
<name>A0ABP7KNM2_9ACTN</name>
<proteinExistence type="predicted"/>
<feature type="compositionally biased region" description="Basic and acidic residues" evidence="1">
    <location>
        <begin position="43"/>
        <end position="60"/>
    </location>
</feature>
<feature type="region of interest" description="Disordered" evidence="1">
    <location>
        <begin position="43"/>
        <end position="71"/>
    </location>
</feature>
<gene>
    <name evidence="2" type="ORF">GCM10022207_57520</name>
</gene>
<dbReference type="Proteomes" id="UP001501563">
    <property type="component" value="Unassembled WGS sequence"/>
</dbReference>
<accession>A0ABP7KNM2</accession>
<sequence>MDTVPYDSRPTNAAAKVRRAWGTRRTAAYEGRPKAGVGMWRFLDGRHGRGTPESRDDHGRTPVPIADLGGPYAKRRNMRINVAAGAGARHGLSRHPAPMAVQPFVRPATSSSAAR</sequence>
<feature type="region of interest" description="Disordered" evidence="1">
    <location>
        <begin position="87"/>
        <end position="115"/>
    </location>
</feature>
<evidence type="ECO:0000313" key="2">
    <source>
        <dbReference type="EMBL" id="GAA3883062.1"/>
    </source>
</evidence>
<comment type="caution">
    <text evidence="2">The sequence shown here is derived from an EMBL/GenBank/DDBJ whole genome shotgun (WGS) entry which is preliminary data.</text>
</comment>
<evidence type="ECO:0008006" key="4">
    <source>
        <dbReference type="Google" id="ProtNLM"/>
    </source>
</evidence>
<evidence type="ECO:0000256" key="1">
    <source>
        <dbReference type="SAM" id="MobiDB-lite"/>
    </source>
</evidence>
<reference evidence="3" key="1">
    <citation type="journal article" date="2019" name="Int. J. Syst. Evol. Microbiol.">
        <title>The Global Catalogue of Microorganisms (GCM) 10K type strain sequencing project: providing services to taxonomists for standard genome sequencing and annotation.</title>
        <authorList>
            <consortium name="The Broad Institute Genomics Platform"/>
            <consortium name="The Broad Institute Genome Sequencing Center for Infectious Disease"/>
            <person name="Wu L."/>
            <person name="Ma J."/>
        </authorList>
    </citation>
    <scope>NUCLEOTIDE SEQUENCE [LARGE SCALE GENOMIC DNA]</scope>
    <source>
        <strain evidence="3">JCM 16578</strain>
    </source>
</reference>
<keyword evidence="3" id="KW-1185">Reference proteome</keyword>
<protein>
    <recommendedName>
        <fullName evidence="4">Transposase</fullName>
    </recommendedName>
</protein>
<organism evidence="2 3">
    <name type="scientific">Streptomyces lannensis</name>
    <dbReference type="NCBI Taxonomy" id="766498"/>
    <lineage>
        <taxon>Bacteria</taxon>
        <taxon>Bacillati</taxon>
        <taxon>Actinomycetota</taxon>
        <taxon>Actinomycetes</taxon>
        <taxon>Kitasatosporales</taxon>
        <taxon>Streptomycetaceae</taxon>
        <taxon>Streptomyces</taxon>
    </lineage>
</organism>